<dbReference type="Proteomes" id="UP001595443">
    <property type="component" value="Unassembled WGS sequence"/>
</dbReference>
<dbReference type="RefSeq" id="WP_377831981.1">
    <property type="nucleotide sequence ID" value="NZ_JBHRSK010000004.1"/>
</dbReference>
<dbReference type="Gene3D" id="3.40.630.30">
    <property type="match status" value="1"/>
</dbReference>
<dbReference type="GO" id="GO:0016746">
    <property type="term" value="F:acyltransferase activity"/>
    <property type="evidence" value="ECO:0007669"/>
    <property type="project" value="UniProtKB-KW"/>
</dbReference>
<dbReference type="PANTHER" id="PTHR43877">
    <property type="entry name" value="AMINOALKYLPHOSPHONATE N-ACETYLTRANSFERASE-RELATED-RELATED"/>
    <property type="match status" value="1"/>
</dbReference>
<dbReference type="SUPFAM" id="SSF55729">
    <property type="entry name" value="Acyl-CoA N-acyltransferases (Nat)"/>
    <property type="match status" value="1"/>
</dbReference>
<keyword evidence="5" id="KW-1185">Reference proteome</keyword>
<proteinExistence type="predicted"/>
<dbReference type="InterPro" id="IPR000182">
    <property type="entry name" value="GNAT_dom"/>
</dbReference>
<evidence type="ECO:0000256" key="1">
    <source>
        <dbReference type="ARBA" id="ARBA00022679"/>
    </source>
</evidence>
<organism evidence="4 5">
    <name type="scientific">Acidimangrovimonas pyrenivorans</name>
    <dbReference type="NCBI Taxonomy" id="2030798"/>
    <lineage>
        <taxon>Bacteria</taxon>
        <taxon>Pseudomonadati</taxon>
        <taxon>Pseudomonadota</taxon>
        <taxon>Alphaproteobacteria</taxon>
        <taxon>Rhodobacterales</taxon>
        <taxon>Paracoccaceae</taxon>
        <taxon>Acidimangrovimonas</taxon>
    </lineage>
</organism>
<evidence type="ECO:0000259" key="3">
    <source>
        <dbReference type="PROSITE" id="PS51186"/>
    </source>
</evidence>
<dbReference type="InterPro" id="IPR050832">
    <property type="entry name" value="Bact_Acetyltransf"/>
</dbReference>
<dbReference type="PANTHER" id="PTHR43877:SF2">
    <property type="entry name" value="AMINOALKYLPHOSPHONATE N-ACETYLTRANSFERASE-RELATED"/>
    <property type="match status" value="1"/>
</dbReference>
<evidence type="ECO:0000256" key="2">
    <source>
        <dbReference type="ARBA" id="ARBA00023315"/>
    </source>
</evidence>
<accession>A0ABV7AEK7</accession>
<protein>
    <submittedName>
        <fullName evidence="4">GNAT family N-acetyltransferase</fullName>
        <ecNumber evidence="4">2.3.1.-</ecNumber>
    </submittedName>
</protein>
<sequence>MEAAFEDGLRAVDGEAELRACYPLMRQLRPHLTSAGEFVARWRRQHDAGYRLLALWQGDRPVALAGYRVQENMIHGRHLYVDDLVTDAEARSAGHGAVLMARLKQEARRLGCDRLALDTPMSNALGQRFYFRQGLLATALRFLAPVA</sequence>
<name>A0ABV7AEK7_9RHOB</name>
<reference evidence="5" key="1">
    <citation type="journal article" date="2019" name="Int. J. Syst. Evol. Microbiol.">
        <title>The Global Catalogue of Microorganisms (GCM) 10K type strain sequencing project: providing services to taxonomists for standard genome sequencing and annotation.</title>
        <authorList>
            <consortium name="The Broad Institute Genomics Platform"/>
            <consortium name="The Broad Institute Genome Sequencing Center for Infectious Disease"/>
            <person name="Wu L."/>
            <person name="Ma J."/>
        </authorList>
    </citation>
    <scope>NUCLEOTIDE SEQUENCE [LARGE SCALE GENOMIC DNA]</scope>
    <source>
        <strain evidence="5">KCTC 62192</strain>
    </source>
</reference>
<keyword evidence="1 4" id="KW-0808">Transferase</keyword>
<keyword evidence="2 4" id="KW-0012">Acyltransferase</keyword>
<dbReference type="InterPro" id="IPR016181">
    <property type="entry name" value="Acyl_CoA_acyltransferase"/>
</dbReference>
<dbReference type="EMBL" id="JBHRSK010000004">
    <property type="protein sequence ID" value="MFC2967345.1"/>
    <property type="molecule type" value="Genomic_DNA"/>
</dbReference>
<dbReference type="EC" id="2.3.1.-" evidence="4"/>
<dbReference type="Pfam" id="PF00583">
    <property type="entry name" value="Acetyltransf_1"/>
    <property type="match status" value="1"/>
</dbReference>
<comment type="caution">
    <text evidence="4">The sequence shown here is derived from an EMBL/GenBank/DDBJ whole genome shotgun (WGS) entry which is preliminary data.</text>
</comment>
<evidence type="ECO:0000313" key="4">
    <source>
        <dbReference type="EMBL" id="MFC2967345.1"/>
    </source>
</evidence>
<dbReference type="CDD" id="cd04301">
    <property type="entry name" value="NAT_SF"/>
    <property type="match status" value="1"/>
</dbReference>
<feature type="domain" description="N-acetyltransferase" evidence="3">
    <location>
        <begin position="7"/>
        <end position="147"/>
    </location>
</feature>
<evidence type="ECO:0000313" key="5">
    <source>
        <dbReference type="Proteomes" id="UP001595443"/>
    </source>
</evidence>
<dbReference type="PROSITE" id="PS51186">
    <property type="entry name" value="GNAT"/>
    <property type="match status" value="1"/>
</dbReference>
<gene>
    <name evidence="4" type="ORF">ACFOES_04495</name>
</gene>